<proteinExistence type="predicted"/>
<protein>
    <submittedName>
        <fullName evidence="2">Uncharacterized protein</fullName>
    </submittedName>
</protein>
<evidence type="ECO:0000256" key="1">
    <source>
        <dbReference type="SAM" id="Phobius"/>
    </source>
</evidence>
<evidence type="ECO:0000313" key="2">
    <source>
        <dbReference type="EMBL" id="CAB0021036.1"/>
    </source>
</evidence>
<dbReference type="Proteomes" id="UP000479000">
    <property type="component" value="Unassembled WGS sequence"/>
</dbReference>
<dbReference type="AlphaFoldDB" id="A0A6H5HTL7"/>
<accession>A0A6H5HTL7</accession>
<keyword evidence="1" id="KW-0472">Membrane</keyword>
<organism evidence="2 3">
    <name type="scientific">Nesidiocoris tenuis</name>
    <dbReference type="NCBI Taxonomy" id="355587"/>
    <lineage>
        <taxon>Eukaryota</taxon>
        <taxon>Metazoa</taxon>
        <taxon>Ecdysozoa</taxon>
        <taxon>Arthropoda</taxon>
        <taxon>Hexapoda</taxon>
        <taxon>Insecta</taxon>
        <taxon>Pterygota</taxon>
        <taxon>Neoptera</taxon>
        <taxon>Paraneoptera</taxon>
        <taxon>Hemiptera</taxon>
        <taxon>Heteroptera</taxon>
        <taxon>Panheteroptera</taxon>
        <taxon>Cimicomorpha</taxon>
        <taxon>Miridae</taxon>
        <taxon>Dicyphina</taxon>
        <taxon>Nesidiocoris</taxon>
    </lineage>
</organism>
<reference evidence="2 3" key="1">
    <citation type="submission" date="2020-02" db="EMBL/GenBank/DDBJ databases">
        <authorList>
            <person name="Ferguson B K."/>
        </authorList>
    </citation>
    <scope>NUCLEOTIDE SEQUENCE [LARGE SCALE GENOMIC DNA]</scope>
</reference>
<sequence>MEIRVVSLSPSILGILSEKIWTSVFVRSLLLYVIHGARAKNNFMYRNNKK</sequence>
<name>A0A6H5HTL7_9HEMI</name>
<feature type="transmembrane region" description="Helical" evidence="1">
    <location>
        <begin position="20"/>
        <end position="37"/>
    </location>
</feature>
<evidence type="ECO:0000313" key="3">
    <source>
        <dbReference type="Proteomes" id="UP000479000"/>
    </source>
</evidence>
<keyword evidence="1" id="KW-0812">Transmembrane</keyword>
<dbReference type="EMBL" id="CADCXU010036224">
    <property type="protein sequence ID" value="CAB0021036.1"/>
    <property type="molecule type" value="Genomic_DNA"/>
</dbReference>
<keyword evidence="1" id="KW-1133">Transmembrane helix</keyword>
<gene>
    <name evidence="2" type="ORF">NTEN_LOCUS24561</name>
</gene>
<keyword evidence="3" id="KW-1185">Reference proteome</keyword>